<proteinExistence type="predicted"/>
<dbReference type="Proteomes" id="UP000799755">
    <property type="component" value="Unassembled WGS sequence"/>
</dbReference>
<keyword evidence="2" id="KW-1185">Reference proteome</keyword>
<comment type="caution">
    <text evidence="1">The sequence shown here is derived from an EMBL/GenBank/DDBJ whole genome shotgun (WGS) entry which is preliminary data.</text>
</comment>
<organism evidence="1 2">
    <name type="scientific">Lindgomyces ingoldianus</name>
    <dbReference type="NCBI Taxonomy" id="673940"/>
    <lineage>
        <taxon>Eukaryota</taxon>
        <taxon>Fungi</taxon>
        <taxon>Dikarya</taxon>
        <taxon>Ascomycota</taxon>
        <taxon>Pezizomycotina</taxon>
        <taxon>Dothideomycetes</taxon>
        <taxon>Pleosporomycetidae</taxon>
        <taxon>Pleosporales</taxon>
        <taxon>Lindgomycetaceae</taxon>
        <taxon>Lindgomyces</taxon>
    </lineage>
</organism>
<dbReference type="EMBL" id="MU003527">
    <property type="protein sequence ID" value="KAF2465846.1"/>
    <property type="molecule type" value="Genomic_DNA"/>
</dbReference>
<sequence>MIRHQTSMETRHSSPSTKAASPRPRIHRQRSNSFPMVEVLGCSTAEAKIILAEGRAALRTRSVHRRRGRNNRSAMNKITTIRHQDHMLYLSEDSAVIDQSEDQSEDQLDEGQAPDDDRSLNHSRALSNVTDRSTSTVTGPTLPSSQESLYAKKSPTSPLGDYSANLAKFIQSQLNSIPSYKTAHPLIYPRSCPDLSSQLRTPPQSPTWSRRPVEMESILELPPMRPPLRSQFSEWSSTDDENDDEAPQVPDIDPPRKDSKASDYAPSILRYYEKSSAGSFLLESTPPEDEGRNSYLEVKHPFAEGPHLPNQPVPSQAPSEADLCIYNEHGYPSSVFTGPKLTSSSAPSFSSTSTASYFDCKRPISFTRQIRDRTIVEVSPHQDDRKILTAISPFEGGALTNVHDIFVESQQKVVIEGLSFDLLMKSSNALPTLFCCAKLWILSTRSLPIFATTSYTATQYLSAFFFCLPSAFDLCRPARRQFSYYHLTSIWQHYRLVSNRISPFAQTILPPCNQLFFLCLGLGGVYQIRLISEFHQNNRFDSEASRLFADIPRQVFLFLMGYDRTHRLWSEVMTTWRIDARVMISIIFAFLLVKIMDCDADDRRVDGKRGPGRGCPNSILECFDPHKIRCYQERHSFASVVVVPCKFEAPIFQNNQHPTSATSTSGTRACLDIAEMTYMPAILRTQGGAITPNIIGKRLLSLALYPPSLLSTIHISNIELDRGIRSAVLNFKRIKLKHSQNTKPPGIIGYFERLCDARIVKQSTCKDFSTNNDPMMDGYKFCSSFKYQVEDGCKICDLQYLDPSSDCKFSLWSVKYGIVLAKANCLIGIGKSALLPISDSRKGTPLARLLA</sequence>
<name>A0ACB6QI79_9PLEO</name>
<gene>
    <name evidence="1" type="ORF">BDR25DRAFT_395978</name>
</gene>
<protein>
    <submittedName>
        <fullName evidence="1">Uncharacterized protein</fullName>
    </submittedName>
</protein>
<evidence type="ECO:0000313" key="1">
    <source>
        <dbReference type="EMBL" id="KAF2465846.1"/>
    </source>
</evidence>
<accession>A0ACB6QI79</accession>
<reference evidence="1" key="1">
    <citation type="journal article" date="2020" name="Stud. Mycol.">
        <title>101 Dothideomycetes genomes: a test case for predicting lifestyles and emergence of pathogens.</title>
        <authorList>
            <person name="Haridas S."/>
            <person name="Albert R."/>
            <person name="Binder M."/>
            <person name="Bloem J."/>
            <person name="Labutti K."/>
            <person name="Salamov A."/>
            <person name="Andreopoulos B."/>
            <person name="Baker S."/>
            <person name="Barry K."/>
            <person name="Bills G."/>
            <person name="Bluhm B."/>
            <person name="Cannon C."/>
            <person name="Castanera R."/>
            <person name="Culley D."/>
            <person name="Daum C."/>
            <person name="Ezra D."/>
            <person name="Gonzalez J."/>
            <person name="Henrissat B."/>
            <person name="Kuo A."/>
            <person name="Liang C."/>
            <person name="Lipzen A."/>
            <person name="Lutzoni F."/>
            <person name="Magnuson J."/>
            <person name="Mondo S."/>
            <person name="Nolan M."/>
            <person name="Ohm R."/>
            <person name="Pangilinan J."/>
            <person name="Park H.-J."/>
            <person name="Ramirez L."/>
            <person name="Alfaro M."/>
            <person name="Sun H."/>
            <person name="Tritt A."/>
            <person name="Yoshinaga Y."/>
            <person name="Zwiers L.-H."/>
            <person name="Turgeon B."/>
            <person name="Goodwin S."/>
            <person name="Spatafora J."/>
            <person name="Crous P."/>
            <person name="Grigoriev I."/>
        </authorList>
    </citation>
    <scope>NUCLEOTIDE SEQUENCE</scope>
    <source>
        <strain evidence="1">ATCC 200398</strain>
    </source>
</reference>
<evidence type="ECO:0000313" key="2">
    <source>
        <dbReference type="Proteomes" id="UP000799755"/>
    </source>
</evidence>